<organism evidence="3 4">
    <name type="scientific">Dinoponera quadriceps</name>
    <name type="common">South American ant</name>
    <dbReference type="NCBI Taxonomy" id="609295"/>
    <lineage>
        <taxon>Eukaryota</taxon>
        <taxon>Metazoa</taxon>
        <taxon>Ecdysozoa</taxon>
        <taxon>Arthropoda</taxon>
        <taxon>Hexapoda</taxon>
        <taxon>Insecta</taxon>
        <taxon>Pterygota</taxon>
        <taxon>Neoptera</taxon>
        <taxon>Endopterygota</taxon>
        <taxon>Hymenoptera</taxon>
        <taxon>Apocrita</taxon>
        <taxon>Aculeata</taxon>
        <taxon>Formicoidea</taxon>
        <taxon>Formicidae</taxon>
        <taxon>Ponerinae</taxon>
        <taxon>Ponerini</taxon>
        <taxon>Dinoponera</taxon>
    </lineage>
</organism>
<dbReference type="SMART" id="SM00175">
    <property type="entry name" value="RAB"/>
    <property type="match status" value="1"/>
</dbReference>
<accession>A0A6P3Y244</accession>
<protein>
    <submittedName>
        <fullName evidence="4">Ras-related protein Rab-24</fullName>
    </submittedName>
</protein>
<keyword evidence="2" id="KW-0547">Nucleotide-binding</keyword>
<dbReference type="PRINTS" id="PR00449">
    <property type="entry name" value="RASTRNSFRMNG"/>
</dbReference>
<sequence length="207" mass="23868">MSHSDYLQEELTIVLLGESGVGKTKLVIRYLVDVLKETKTEWDSAMGAVHVKRTMQVDGVSFNMVIWDTSGDKKYDSMAAMYYLGRTAVIICCDISNSYSFVKAKDWALQLTIHSCKIYLCATKNDLCDEIETATLNNIQEYAENIKAKFFVTSSHTGENISELFHTIIEDFISAPCNRKEIKKQKRRRKHVNLRCFWNYQRPKTEI</sequence>
<dbReference type="InterPro" id="IPR027417">
    <property type="entry name" value="P-loop_NTPase"/>
</dbReference>
<dbReference type="GO" id="GO:0005525">
    <property type="term" value="F:GTP binding"/>
    <property type="evidence" value="ECO:0007669"/>
    <property type="project" value="InterPro"/>
</dbReference>
<dbReference type="KEGG" id="dqu:106749720"/>
<dbReference type="GeneID" id="106749720"/>
<dbReference type="Pfam" id="PF00071">
    <property type="entry name" value="Ras"/>
    <property type="match status" value="1"/>
</dbReference>
<dbReference type="InterPro" id="IPR001806">
    <property type="entry name" value="Small_GTPase"/>
</dbReference>
<evidence type="ECO:0000313" key="4">
    <source>
        <dbReference type="RefSeq" id="XP_014484921.1"/>
    </source>
</evidence>
<keyword evidence="3" id="KW-1185">Reference proteome</keyword>
<dbReference type="GO" id="GO:0003924">
    <property type="term" value="F:GTPase activity"/>
    <property type="evidence" value="ECO:0007669"/>
    <property type="project" value="InterPro"/>
</dbReference>
<gene>
    <name evidence="4" type="primary">LOC106749720</name>
</gene>
<dbReference type="SMART" id="SM00173">
    <property type="entry name" value="RAS"/>
    <property type="match status" value="1"/>
</dbReference>
<dbReference type="SMART" id="SM00174">
    <property type="entry name" value="RHO"/>
    <property type="match status" value="1"/>
</dbReference>
<dbReference type="CTD" id="42501"/>
<dbReference type="PANTHER" id="PTHR47978">
    <property type="match status" value="1"/>
</dbReference>
<evidence type="ECO:0000313" key="3">
    <source>
        <dbReference type="Proteomes" id="UP000515204"/>
    </source>
</evidence>
<dbReference type="FunFam" id="3.40.50.300:FF:001447">
    <property type="entry name" value="Ras-related protein Rab-1B"/>
    <property type="match status" value="1"/>
</dbReference>
<proteinExistence type="inferred from homology"/>
<dbReference type="SUPFAM" id="SSF52540">
    <property type="entry name" value="P-loop containing nucleoside triphosphate hydrolases"/>
    <property type="match status" value="1"/>
</dbReference>
<dbReference type="InterPro" id="IPR005225">
    <property type="entry name" value="Small_GTP-bd"/>
</dbReference>
<evidence type="ECO:0000256" key="2">
    <source>
        <dbReference type="ARBA" id="ARBA00022741"/>
    </source>
</evidence>
<name>A0A6P3Y244_DINQU</name>
<dbReference type="NCBIfam" id="TIGR00231">
    <property type="entry name" value="small_GTP"/>
    <property type="match status" value="1"/>
</dbReference>
<dbReference type="Gene3D" id="3.40.50.300">
    <property type="entry name" value="P-loop containing nucleotide triphosphate hydrolases"/>
    <property type="match status" value="1"/>
</dbReference>
<comment type="similarity">
    <text evidence="1">Belongs to the small GTPase superfamily. Rab family.</text>
</comment>
<dbReference type="PROSITE" id="PS51419">
    <property type="entry name" value="RAB"/>
    <property type="match status" value="1"/>
</dbReference>
<evidence type="ECO:0000256" key="1">
    <source>
        <dbReference type="ARBA" id="ARBA00006270"/>
    </source>
</evidence>
<dbReference type="RefSeq" id="XP_014484921.1">
    <property type="nucleotide sequence ID" value="XM_014629435.1"/>
</dbReference>
<reference evidence="4" key="1">
    <citation type="submission" date="2025-08" db="UniProtKB">
        <authorList>
            <consortium name="RefSeq"/>
        </authorList>
    </citation>
    <scope>IDENTIFICATION</scope>
</reference>
<dbReference type="AlphaFoldDB" id="A0A6P3Y244"/>
<dbReference type="OrthoDB" id="25896at2759"/>
<dbReference type="Proteomes" id="UP000515204">
    <property type="component" value="Unplaced"/>
</dbReference>